<dbReference type="RefSeq" id="WP_058314712.1">
    <property type="nucleotide sequence ID" value="NZ_CYTO01000024.1"/>
</dbReference>
<sequence>MAYNDTMGSFGRTIRPSVREFEQKEKDRQKRAMERSNAQDLSELESYIHQITGLHHDIIDEIQWAAQTHPDTQQVYQKLRAGDDGTLMKVIKSQQSLSGIHKLGRGLGFSVERGLVHAILALHKPSIVPDFHFKSMPSGKLAEVKMPREKALRIYRTYASSAVLKVASDLLRLVPVGNVVVTAIAPCDVADSRFQEDWPVLSANLLRKSILGMDMPTVAPVVALKAFQHVERFHADHGFGRIVPLMSIPARMSI</sequence>
<organism evidence="2 3">
    <name type="scientific">Cognatishimia activa</name>
    <dbReference type="NCBI Taxonomy" id="1715691"/>
    <lineage>
        <taxon>Bacteria</taxon>
        <taxon>Pseudomonadati</taxon>
        <taxon>Pseudomonadota</taxon>
        <taxon>Alphaproteobacteria</taxon>
        <taxon>Rhodobacterales</taxon>
        <taxon>Paracoccaceae</taxon>
        <taxon>Cognatishimia</taxon>
    </lineage>
</organism>
<dbReference type="OrthoDB" id="983149at2"/>
<reference evidence="3" key="1">
    <citation type="submission" date="2015-09" db="EMBL/GenBank/DDBJ databases">
        <authorList>
            <person name="Rodrigo-Torres Lidia"/>
            <person name="Arahal R.David."/>
        </authorList>
    </citation>
    <scope>NUCLEOTIDE SEQUENCE [LARGE SCALE GENOMIC DNA]</scope>
    <source>
        <strain evidence="3">CECT 5114</strain>
    </source>
</reference>
<feature type="compositionally biased region" description="Basic and acidic residues" evidence="1">
    <location>
        <begin position="17"/>
        <end position="34"/>
    </location>
</feature>
<evidence type="ECO:0000256" key="1">
    <source>
        <dbReference type="SAM" id="MobiDB-lite"/>
    </source>
</evidence>
<feature type="region of interest" description="Disordered" evidence="1">
    <location>
        <begin position="1"/>
        <end position="38"/>
    </location>
</feature>
<gene>
    <name evidence="2" type="ORF">TA5114_01563</name>
</gene>
<dbReference type="STRING" id="1715691.TA5113_02312"/>
<evidence type="ECO:0000313" key="3">
    <source>
        <dbReference type="Proteomes" id="UP000051184"/>
    </source>
</evidence>
<dbReference type="Proteomes" id="UP000051184">
    <property type="component" value="Unassembled WGS sequence"/>
</dbReference>
<evidence type="ECO:0000313" key="2">
    <source>
        <dbReference type="EMBL" id="CUK25759.1"/>
    </source>
</evidence>
<protein>
    <submittedName>
        <fullName evidence="2">Uncharacterized protein</fullName>
    </submittedName>
</protein>
<keyword evidence="3" id="KW-1185">Reference proteome</keyword>
<proteinExistence type="predicted"/>
<dbReference type="EMBL" id="CYUE01000013">
    <property type="protein sequence ID" value="CUK25759.1"/>
    <property type="molecule type" value="Genomic_DNA"/>
</dbReference>
<name>A0A0P1IQI9_9RHOB</name>
<accession>A0A0P1IQI9</accession>
<dbReference type="AlphaFoldDB" id="A0A0P1IQI9"/>